<dbReference type="OrthoDB" id="9784685at2"/>
<dbReference type="InterPro" id="IPR006143">
    <property type="entry name" value="RND_pump_MFP"/>
</dbReference>
<protein>
    <submittedName>
        <fullName evidence="4">Efflux transporter, RND family, MFP subunit</fullName>
    </submittedName>
</protein>
<dbReference type="PANTHER" id="PTHR30469">
    <property type="entry name" value="MULTIDRUG RESISTANCE PROTEIN MDTA"/>
    <property type="match status" value="1"/>
</dbReference>
<dbReference type="STRING" id="1121098.HMPREF1534_03215"/>
<keyword evidence="5" id="KW-1185">Reference proteome</keyword>
<reference evidence="4 5" key="1">
    <citation type="submission" date="2013-04" db="EMBL/GenBank/DDBJ databases">
        <title>The Genome Sequence of Bacteroides massiliensis DSM 17679.</title>
        <authorList>
            <consortium name="The Broad Institute Genomics Platform"/>
            <person name="Earl A."/>
            <person name="Ward D."/>
            <person name="Feldgarden M."/>
            <person name="Gevers D."/>
            <person name="Martens E."/>
            <person name="Fenner L."/>
            <person name="Roux V."/>
            <person name="Mallet M.N."/>
            <person name="Raoult D."/>
            <person name="Walker B."/>
            <person name="Young S."/>
            <person name="Zeng Q."/>
            <person name="Gargeya S."/>
            <person name="Fitzgerald M."/>
            <person name="Haas B."/>
            <person name="Abouelleil A."/>
            <person name="Allen A.W."/>
            <person name="Alvarado L."/>
            <person name="Arachchi H.M."/>
            <person name="Berlin A.M."/>
            <person name="Chapman S.B."/>
            <person name="Gainer-Dewar J."/>
            <person name="Goldberg J."/>
            <person name="Griggs A."/>
            <person name="Gujja S."/>
            <person name="Hansen M."/>
            <person name="Howarth C."/>
            <person name="Imamovic A."/>
            <person name="Ireland A."/>
            <person name="Larimer J."/>
            <person name="McCowan C."/>
            <person name="Murphy C."/>
            <person name="Pearson M."/>
            <person name="Poon T.W."/>
            <person name="Priest M."/>
            <person name="Roberts A."/>
            <person name="Saif S."/>
            <person name="Shea T."/>
            <person name="Sisk P."/>
            <person name="Sykes S."/>
            <person name="Wortman J."/>
            <person name="Nusbaum C."/>
            <person name="Birren B."/>
        </authorList>
    </citation>
    <scope>NUCLEOTIDE SEQUENCE [LARGE SCALE GENOMIC DNA]</scope>
    <source>
        <strain evidence="5">B84634 / Timone 84634 / DSM 17679 / JCM 13223</strain>
    </source>
</reference>
<dbReference type="PROSITE" id="PS51257">
    <property type="entry name" value="PROKAR_LIPOPROTEIN"/>
    <property type="match status" value="1"/>
</dbReference>
<dbReference type="Proteomes" id="UP000017831">
    <property type="component" value="Unassembled WGS sequence"/>
</dbReference>
<feature type="signal peptide" evidence="2">
    <location>
        <begin position="1"/>
        <end position="23"/>
    </location>
</feature>
<evidence type="ECO:0000256" key="2">
    <source>
        <dbReference type="SAM" id="SignalP"/>
    </source>
</evidence>
<comment type="similarity">
    <text evidence="1">Belongs to the membrane fusion protein (MFP) (TC 8.A.1) family.</text>
</comment>
<dbReference type="NCBIfam" id="TIGR01730">
    <property type="entry name" value="RND_mfp"/>
    <property type="match status" value="1"/>
</dbReference>
<dbReference type="InterPro" id="IPR058625">
    <property type="entry name" value="MdtA-like_BSH"/>
</dbReference>
<name>U6RBM9_9BACT</name>
<dbReference type="GeneID" id="60060922"/>
<dbReference type="PANTHER" id="PTHR30469:SF15">
    <property type="entry name" value="HLYD FAMILY OF SECRETION PROTEINS"/>
    <property type="match status" value="1"/>
</dbReference>
<sequence>MKLFCCIILGAFMVMSASCSHNSKETRRMQTVKIDTVFSVEGQTPLQFPGKVKAAQDVNLSFRVSGTIGKICVEDGARVRKGQLLAQLDPTDYRIQLEATEAEYQQVKAEAERVMALYKDNGTTPNANDKAVYGLKQITAKYQHHKDQLEYTNLYAPFDGFVQKHLFDEHETVGAGMPVISMISQGAPEVEINLPAAEYIRRTQFTRYHATFDIYPGKFYPLECISITPKANANQLYSMRLRIVQDGKPSPSPGMNTMVTVFCSAGDMHSLSVSSGAVLQKNGKAAVFVYDPSKGTVRSCEVTVLRLLTNGRSVITSDALQPGELVVSSGVHHIEDGEVVKPLPPITSTNVGGLL</sequence>
<evidence type="ECO:0000259" key="3">
    <source>
        <dbReference type="Pfam" id="PF25917"/>
    </source>
</evidence>
<comment type="caution">
    <text evidence="4">The sequence shown here is derived from an EMBL/GenBank/DDBJ whole genome shotgun (WGS) entry which is preliminary data.</text>
</comment>
<dbReference type="Gene3D" id="1.10.287.470">
    <property type="entry name" value="Helix hairpin bin"/>
    <property type="match status" value="1"/>
</dbReference>
<gene>
    <name evidence="4" type="ORF">HMPREF1534_03215</name>
</gene>
<dbReference type="RefSeq" id="WP_005943262.1">
    <property type="nucleotide sequence ID" value="NZ_KB890356.1"/>
</dbReference>
<evidence type="ECO:0000256" key="1">
    <source>
        <dbReference type="ARBA" id="ARBA00009477"/>
    </source>
</evidence>
<dbReference type="PATRIC" id="fig|1121098.3.peg.3266"/>
<dbReference type="Pfam" id="PF25917">
    <property type="entry name" value="BSH_RND"/>
    <property type="match status" value="1"/>
</dbReference>
<evidence type="ECO:0000313" key="4">
    <source>
        <dbReference type="EMBL" id="EOA53141.1"/>
    </source>
</evidence>
<evidence type="ECO:0000313" key="5">
    <source>
        <dbReference type="Proteomes" id="UP000017831"/>
    </source>
</evidence>
<dbReference type="Gene3D" id="2.40.420.20">
    <property type="match status" value="1"/>
</dbReference>
<keyword evidence="2" id="KW-0732">Signal</keyword>
<proteinExistence type="inferred from homology"/>
<dbReference type="eggNOG" id="COG0845">
    <property type="taxonomic scope" value="Bacteria"/>
</dbReference>
<dbReference type="Gene3D" id="2.40.50.100">
    <property type="match status" value="1"/>
</dbReference>
<accession>U6RBM9</accession>
<feature type="chain" id="PRO_5004679223" evidence="2">
    <location>
        <begin position="24"/>
        <end position="355"/>
    </location>
</feature>
<dbReference type="SUPFAM" id="SSF111369">
    <property type="entry name" value="HlyD-like secretion proteins"/>
    <property type="match status" value="1"/>
</dbReference>
<dbReference type="GO" id="GO:0015562">
    <property type="term" value="F:efflux transmembrane transporter activity"/>
    <property type="evidence" value="ECO:0007669"/>
    <property type="project" value="TreeGrafter"/>
</dbReference>
<feature type="domain" description="Multidrug resistance protein MdtA-like barrel-sandwich hybrid" evidence="3">
    <location>
        <begin position="58"/>
        <end position="178"/>
    </location>
</feature>
<dbReference type="GO" id="GO:1990281">
    <property type="term" value="C:efflux pump complex"/>
    <property type="evidence" value="ECO:0007669"/>
    <property type="project" value="TreeGrafter"/>
</dbReference>
<dbReference type="EMBL" id="AQHY01000038">
    <property type="protein sequence ID" value="EOA53141.1"/>
    <property type="molecule type" value="Genomic_DNA"/>
</dbReference>
<organism evidence="4 5">
    <name type="scientific">Phocaeicola massiliensis B84634 = Timone 84634 = DSM 17679 = JCM 13223</name>
    <dbReference type="NCBI Taxonomy" id="1121098"/>
    <lineage>
        <taxon>Bacteria</taxon>
        <taxon>Pseudomonadati</taxon>
        <taxon>Bacteroidota</taxon>
        <taxon>Bacteroidia</taxon>
        <taxon>Bacteroidales</taxon>
        <taxon>Bacteroidaceae</taxon>
        <taxon>Phocaeicola</taxon>
    </lineage>
</organism>
<dbReference type="HOGENOM" id="CLU_018816_1_0_10"/>
<dbReference type="Gene3D" id="2.40.30.170">
    <property type="match status" value="1"/>
</dbReference>
<dbReference type="AlphaFoldDB" id="U6RBM9"/>